<evidence type="ECO:0000256" key="1">
    <source>
        <dbReference type="SAM" id="MobiDB-lite"/>
    </source>
</evidence>
<gene>
    <name evidence="2" type="ORF">C8263_06185</name>
</gene>
<dbReference type="Proteomes" id="UP000240317">
    <property type="component" value="Unassembled WGS sequence"/>
</dbReference>
<sequence>MTQQASCTVTDPATARTLRQHHAFLGLFVQPQSPSELAPRLGMAANLVHHHARRLADCGLLFQQRRGGGRVYFQLTAREFRVPSWLLPPEDPQGNGTADLRELSEGFLGAYSRSWATLHAGEEDVYGFGDATHPAPRMTPPDAPSPEGHPAHLDRLTVHLTPERYRRLARALSALLEEAQAEGHSEGGAPCTLAVLTFHAGDKPGRSLSRSTNSFLGADQ</sequence>
<dbReference type="InterPro" id="IPR011991">
    <property type="entry name" value="ArsR-like_HTH"/>
</dbReference>
<dbReference type="EMBL" id="PYSV01000004">
    <property type="protein sequence ID" value="PTA68820.1"/>
    <property type="molecule type" value="Genomic_DNA"/>
</dbReference>
<name>A0A2T3WA85_9DEIO</name>
<keyword evidence="3" id="KW-1185">Reference proteome</keyword>
<dbReference type="InterPro" id="IPR036390">
    <property type="entry name" value="WH_DNA-bd_sf"/>
</dbReference>
<dbReference type="RefSeq" id="WP_107137239.1">
    <property type="nucleotide sequence ID" value="NZ_PYSV01000004.1"/>
</dbReference>
<dbReference type="AlphaFoldDB" id="A0A2T3WA85"/>
<organism evidence="2 3">
    <name type="scientific">Deinococcus arcticus</name>
    <dbReference type="NCBI Taxonomy" id="2136176"/>
    <lineage>
        <taxon>Bacteria</taxon>
        <taxon>Thermotogati</taxon>
        <taxon>Deinococcota</taxon>
        <taxon>Deinococci</taxon>
        <taxon>Deinococcales</taxon>
        <taxon>Deinococcaceae</taxon>
        <taxon>Deinococcus</taxon>
    </lineage>
</organism>
<comment type="caution">
    <text evidence="2">The sequence shown here is derived from an EMBL/GenBank/DDBJ whole genome shotgun (WGS) entry which is preliminary data.</text>
</comment>
<dbReference type="SUPFAM" id="SSF46785">
    <property type="entry name" value="Winged helix' DNA-binding domain"/>
    <property type="match status" value="1"/>
</dbReference>
<dbReference type="OrthoDB" id="67194at2"/>
<feature type="region of interest" description="Disordered" evidence="1">
    <location>
        <begin position="126"/>
        <end position="152"/>
    </location>
</feature>
<evidence type="ECO:0000313" key="3">
    <source>
        <dbReference type="Proteomes" id="UP000240317"/>
    </source>
</evidence>
<evidence type="ECO:0000313" key="2">
    <source>
        <dbReference type="EMBL" id="PTA68820.1"/>
    </source>
</evidence>
<accession>A0A2T3WA85</accession>
<protein>
    <submittedName>
        <fullName evidence="2">Uncharacterized protein</fullName>
    </submittedName>
</protein>
<reference evidence="2 3" key="1">
    <citation type="submission" date="2018-03" db="EMBL/GenBank/DDBJ databases">
        <title>Draft genome of Deinococcus sp. OD32.</title>
        <authorList>
            <person name="Wang X.-P."/>
            <person name="Du Z.-J."/>
        </authorList>
    </citation>
    <scope>NUCLEOTIDE SEQUENCE [LARGE SCALE GENOMIC DNA]</scope>
    <source>
        <strain evidence="2 3">OD32</strain>
    </source>
</reference>
<dbReference type="InterPro" id="IPR036388">
    <property type="entry name" value="WH-like_DNA-bd_sf"/>
</dbReference>
<dbReference type="CDD" id="cd00090">
    <property type="entry name" value="HTH_ARSR"/>
    <property type="match status" value="1"/>
</dbReference>
<proteinExistence type="predicted"/>
<dbReference type="Gene3D" id="1.10.10.10">
    <property type="entry name" value="Winged helix-like DNA-binding domain superfamily/Winged helix DNA-binding domain"/>
    <property type="match status" value="1"/>
</dbReference>